<dbReference type="GO" id="GO:0046872">
    <property type="term" value="F:metal ion binding"/>
    <property type="evidence" value="ECO:0007669"/>
    <property type="project" value="UniProtKB-UniRule"/>
</dbReference>
<dbReference type="InterPro" id="IPR037523">
    <property type="entry name" value="VOC_core"/>
</dbReference>
<dbReference type="BRENDA" id="4.4.1.5">
    <property type="organism ID" value="1124"/>
</dbReference>
<proteinExistence type="inferred from homology"/>
<dbReference type="PROSITE" id="PS51819">
    <property type="entry name" value="VOC"/>
    <property type="match status" value="2"/>
</dbReference>
<comment type="pathway">
    <text evidence="2 8">Secondary metabolite metabolism; methylglyoxal degradation; (R)-lactate from methylglyoxal: step 1/2.</text>
</comment>
<dbReference type="CDD" id="cd07233">
    <property type="entry name" value="GlxI_Zn"/>
    <property type="match status" value="2"/>
</dbReference>
<dbReference type="PANTHER" id="PTHR10374:SF30">
    <property type="entry name" value="LACTOYLGLUTATHIONE LYASE"/>
    <property type="match status" value="1"/>
</dbReference>
<protein>
    <recommendedName>
        <fullName evidence="4 8">Lactoylglutathione lyase</fullName>
        <ecNumber evidence="4 8">4.4.1.5</ecNumber>
    </recommendedName>
    <alternativeName>
        <fullName evidence="8">Glyoxalase I</fullName>
    </alternativeName>
</protein>
<accession>D6QLX5</accession>
<dbReference type="PROSITE" id="PS00935">
    <property type="entry name" value="GLYOXALASE_I_2"/>
    <property type="match status" value="2"/>
</dbReference>
<evidence type="ECO:0000256" key="7">
    <source>
        <dbReference type="ARBA" id="ARBA00023239"/>
    </source>
</evidence>
<keyword evidence="5 8" id="KW-0479">Metal-binding</keyword>
<dbReference type="UniPathway" id="UPA00619">
    <property type="reaction ID" value="UER00675"/>
</dbReference>
<gene>
    <name evidence="10" type="primary">GLO1</name>
</gene>
<dbReference type="InterPro" id="IPR018146">
    <property type="entry name" value="Glyoxalase_1_CS"/>
</dbReference>
<evidence type="ECO:0000313" key="10">
    <source>
        <dbReference type="EMBL" id="ADG03436.1"/>
    </source>
</evidence>
<evidence type="ECO:0000256" key="1">
    <source>
        <dbReference type="ARBA" id="ARBA00001947"/>
    </source>
</evidence>
<dbReference type="Pfam" id="PF00903">
    <property type="entry name" value="Glyoxalase"/>
    <property type="match status" value="2"/>
</dbReference>
<dbReference type="InterPro" id="IPR029068">
    <property type="entry name" value="Glyas_Bleomycin-R_OHBP_Dase"/>
</dbReference>
<feature type="domain" description="VOC" evidence="9">
    <location>
        <begin position="9"/>
        <end position="150"/>
    </location>
</feature>
<evidence type="ECO:0000256" key="5">
    <source>
        <dbReference type="ARBA" id="ARBA00022723"/>
    </source>
</evidence>
<evidence type="ECO:0000256" key="2">
    <source>
        <dbReference type="ARBA" id="ARBA00005008"/>
    </source>
</evidence>
<keyword evidence="7 8" id="KW-0456">Lyase</keyword>
<name>D6QLX5_9ASCO</name>
<dbReference type="SUPFAM" id="SSF54593">
    <property type="entry name" value="Glyoxalase/Bleomycin resistance protein/Dihydroxybiphenyl dioxygenase"/>
    <property type="match status" value="2"/>
</dbReference>
<dbReference type="EC" id="4.4.1.5" evidence="4 8"/>
<feature type="domain" description="VOC" evidence="9">
    <location>
        <begin position="164"/>
        <end position="303"/>
    </location>
</feature>
<dbReference type="Gene3D" id="3.10.180.10">
    <property type="entry name" value="2,3-Dihydroxybiphenyl 1,2-Dioxygenase, domain 1"/>
    <property type="match status" value="2"/>
</dbReference>
<dbReference type="NCBIfam" id="TIGR00068">
    <property type="entry name" value="glyox_I"/>
    <property type="match status" value="2"/>
</dbReference>
<dbReference type="GO" id="GO:0004462">
    <property type="term" value="F:lactoylglutathione lyase activity"/>
    <property type="evidence" value="ECO:0007669"/>
    <property type="project" value="UniProtKB-UniRule"/>
</dbReference>
<evidence type="ECO:0000256" key="8">
    <source>
        <dbReference type="RuleBase" id="RU361179"/>
    </source>
</evidence>
<reference evidence="10" key="1">
    <citation type="submission" date="2010-03" db="EMBL/GenBank/DDBJ databases">
        <authorList>
            <person name="Park E.-H."/>
            <person name="Lee D.-H."/>
            <person name="Lee D.-Y."/>
            <person name="Seo J.-H."/>
            <person name="Kim M.-D."/>
        </authorList>
    </citation>
    <scope>NUCLEOTIDE SEQUENCE</scope>
</reference>
<comment type="function">
    <text evidence="8">Catalyzes the conversion of hemimercaptal, formed from methylglyoxal and glutathione, to S-lactoylglutathione.</text>
</comment>
<dbReference type="InterPro" id="IPR004361">
    <property type="entry name" value="Glyoxalase_1"/>
</dbReference>
<comment type="similarity">
    <text evidence="3 8">Belongs to the glyoxalase I family.</text>
</comment>
<organism evidence="10">
    <name type="scientific">Starmerella magnoliae</name>
    <dbReference type="NCBI Taxonomy" id="5490"/>
    <lineage>
        <taxon>Eukaryota</taxon>
        <taxon>Fungi</taxon>
        <taxon>Dikarya</taxon>
        <taxon>Ascomycota</taxon>
        <taxon>Saccharomycotina</taxon>
        <taxon>Dipodascomycetes</taxon>
        <taxon>Dipodascales</taxon>
        <taxon>Trichomonascaceae</taxon>
        <taxon>Starmerella</taxon>
    </lineage>
</organism>
<reference evidence="10" key="2">
    <citation type="journal article" date="2011" name="J. Microbiol. Biotechnol.">
        <title>Cloning and characterization of a glyoxalase I gene from the osmotolerant yeast Candida magnoliae.</title>
        <authorList>
            <person name="Park E.H."/>
            <person name="Lee D.H."/>
            <person name="Seo J.H."/>
            <person name="Kim M.D."/>
        </authorList>
    </citation>
    <scope>NUCLEOTIDE SEQUENCE</scope>
</reference>
<evidence type="ECO:0000256" key="3">
    <source>
        <dbReference type="ARBA" id="ARBA00010363"/>
    </source>
</evidence>
<comment type="catalytic activity">
    <reaction evidence="8">
        <text>(R)-S-lactoylglutathione = methylglyoxal + glutathione</text>
        <dbReference type="Rhea" id="RHEA:19069"/>
        <dbReference type="ChEBI" id="CHEBI:17158"/>
        <dbReference type="ChEBI" id="CHEBI:57474"/>
        <dbReference type="ChEBI" id="CHEBI:57925"/>
        <dbReference type="EC" id="4.4.1.5"/>
    </reaction>
</comment>
<dbReference type="EMBL" id="HM000001">
    <property type="protein sequence ID" value="ADG03436.1"/>
    <property type="molecule type" value="Genomic_DNA"/>
</dbReference>
<dbReference type="InterPro" id="IPR004360">
    <property type="entry name" value="Glyas_Fos-R_dOase_dom"/>
</dbReference>
<evidence type="ECO:0000259" key="9">
    <source>
        <dbReference type="PROSITE" id="PS51819"/>
    </source>
</evidence>
<sequence>MLGKVAQKFLNHTCIRIADPARSLAFYEKNFGMKLVTQLDVKEVGFTLYYLGFTGPKSLYKDTPWYKRGGLLELTHNHGATPENFEANNGNKEPHRGFGHICFSVSDLEKTCEKLEGNGVGFQKRLTDGRQKNIAFALDPDGYWIELIRNGNEGAESPETCTTRFNHSMIRVKDKDAALDFYTNKLGMTLVDTSDFPEAKFTLFFLSFDPTSVKERSRGGTEGLIELTYNYGSEQDVNLHYHNGNTDPQGFGHFGVTVPDAKAFLSELESKGVRVTKQLTEGKMKFMGFVSDPDGYLIEVLPQRDFPKDLFSPSL</sequence>
<dbReference type="PROSITE" id="PS00934">
    <property type="entry name" value="GLYOXALASE_I_1"/>
    <property type="match status" value="1"/>
</dbReference>
<keyword evidence="6 8" id="KW-0862">Zinc</keyword>
<comment type="cofactor">
    <cofactor evidence="1 8">
        <name>Zn(2+)</name>
        <dbReference type="ChEBI" id="CHEBI:29105"/>
    </cofactor>
</comment>
<evidence type="ECO:0000256" key="4">
    <source>
        <dbReference type="ARBA" id="ARBA00012081"/>
    </source>
</evidence>
<dbReference type="AlphaFoldDB" id="D6QLX5"/>
<dbReference type="PANTHER" id="PTHR10374">
    <property type="entry name" value="LACTOYLGLUTATHIONE LYASE GLYOXALASE I"/>
    <property type="match status" value="1"/>
</dbReference>
<evidence type="ECO:0000256" key="6">
    <source>
        <dbReference type="ARBA" id="ARBA00022833"/>
    </source>
</evidence>